<sequence length="478" mass="50629">MPGTHTMPASTPALVPEPALRPVPLSGPGVELSAWARLFTDGDALVLRYRGFFGGRSEKRYPLSGPQGISRALLIVPRGEVAQVHPEAGELRLLNPAGRPVARLLPNRWLPSGRVGIPIEEAARISGALALLDAAGVPVKRADATDLATPREPGRRETALVLRPGPQLPGWYAALRVTAGCLWLLAMSVALFSGGSLPGWVLMAAVTAFAAPAARLVLRGVAAVRNRSAARLGPPPLAEIRPHPGRPDPGAAFTAPTKRFLTRAVLRVFPGELSLVDQYGSDARRPLTGPAAPEALVRLTGPDGRPVGVRLRYSSGLSEPLGAWADWFAGPGGEDAWQRLRDVLPLPCEDAEVSGRALADPDLVRGPGAVAPTPHAGAARRAAYFPTSVAKGSSTALMAAGSYFSLQFATTVVDDAPGVARIAVLLGLTGLALQFVPWCWHHLTSRLHFERPISWNNPAQSALPQKERPHRWTSPNSV</sequence>
<dbReference type="GeneID" id="300116362"/>
<evidence type="ECO:0000256" key="1">
    <source>
        <dbReference type="SAM" id="MobiDB-lite"/>
    </source>
</evidence>
<dbReference type="EMBL" id="CP031742">
    <property type="protein sequence ID" value="AXQ56581.1"/>
    <property type="molecule type" value="Genomic_DNA"/>
</dbReference>
<organism evidence="2 3">
    <name type="scientific">Streptomyces koyangensis</name>
    <dbReference type="NCBI Taxonomy" id="188770"/>
    <lineage>
        <taxon>Bacteria</taxon>
        <taxon>Bacillati</taxon>
        <taxon>Actinomycetota</taxon>
        <taxon>Actinomycetes</taxon>
        <taxon>Kitasatosporales</taxon>
        <taxon>Streptomycetaceae</taxon>
        <taxon>Streptomyces</taxon>
        <taxon>Streptomyces aurantiacus group</taxon>
    </lineage>
</organism>
<dbReference type="AlphaFoldDB" id="A0A385DFJ7"/>
<evidence type="ECO:0000313" key="3">
    <source>
        <dbReference type="Proteomes" id="UP000259636"/>
    </source>
</evidence>
<dbReference type="Proteomes" id="UP000259636">
    <property type="component" value="Chromosome"/>
</dbReference>
<proteinExistence type="predicted"/>
<reference evidence="2 3" key="1">
    <citation type="submission" date="2018-08" db="EMBL/GenBank/DDBJ databases">
        <authorList>
            <person name="Ferrada E.E."/>
            <person name="Latorre B.A."/>
        </authorList>
    </citation>
    <scope>NUCLEOTIDE SEQUENCE [LARGE SCALE GENOMIC DNA]</scope>
    <source>
        <strain evidence="2 3">VK-A60T</strain>
    </source>
</reference>
<dbReference type="KEGG" id="sky:D0C37_19625"/>
<feature type="region of interest" description="Disordered" evidence="1">
    <location>
        <begin position="459"/>
        <end position="478"/>
    </location>
</feature>
<gene>
    <name evidence="2" type="ORF">D0C37_19625</name>
</gene>
<name>A0A385DFJ7_9ACTN</name>
<evidence type="ECO:0000313" key="2">
    <source>
        <dbReference type="EMBL" id="AXQ56581.1"/>
    </source>
</evidence>
<dbReference type="RefSeq" id="WP_101277969.1">
    <property type="nucleotide sequence ID" value="NZ_CP031742.1"/>
</dbReference>
<accession>A0A385DFJ7</accession>
<protein>
    <submittedName>
        <fullName evidence="2">Uncharacterized protein</fullName>
    </submittedName>
</protein>